<feature type="region of interest" description="Disordered" evidence="1">
    <location>
        <begin position="89"/>
        <end position="113"/>
    </location>
</feature>
<evidence type="ECO:0000313" key="3">
    <source>
        <dbReference type="Proteomes" id="UP000789901"/>
    </source>
</evidence>
<gene>
    <name evidence="2" type="ORF">GMARGA_LOCUS19093</name>
</gene>
<evidence type="ECO:0000256" key="1">
    <source>
        <dbReference type="SAM" id="MobiDB-lite"/>
    </source>
</evidence>
<accession>A0ABN7VIX9</accession>
<protein>
    <submittedName>
        <fullName evidence="2">19637_t:CDS:1</fullName>
    </submittedName>
</protein>
<name>A0ABN7VIX9_GIGMA</name>
<proteinExistence type="predicted"/>
<organism evidence="2 3">
    <name type="scientific">Gigaspora margarita</name>
    <dbReference type="NCBI Taxonomy" id="4874"/>
    <lineage>
        <taxon>Eukaryota</taxon>
        <taxon>Fungi</taxon>
        <taxon>Fungi incertae sedis</taxon>
        <taxon>Mucoromycota</taxon>
        <taxon>Glomeromycotina</taxon>
        <taxon>Glomeromycetes</taxon>
        <taxon>Diversisporales</taxon>
        <taxon>Gigasporaceae</taxon>
        <taxon>Gigaspora</taxon>
    </lineage>
</organism>
<comment type="caution">
    <text evidence="2">The sequence shown here is derived from an EMBL/GenBank/DDBJ whole genome shotgun (WGS) entry which is preliminary data.</text>
</comment>
<reference evidence="2 3" key="1">
    <citation type="submission" date="2021-06" db="EMBL/GenBank/DDBJ databases">
        <authorList>
            <person name="Kallberg Y."/>
            <person name="Tangrot J."/>
            <person name="Rosling A."/>
        </authorList>
    </citation>
    <scope>NUCLEOTIDE SEQUENCE [LARGE SCALE GENOMIC DNA]</scope>
    <source>
        <strain evidence="2 3">120-4 pot B 10/14</strain>
    </source>
</reference>
<keyword evidence="3" id="KW-1185">Reference proteome</keyword>
<dbReference type="Proteomes" id="UP000789901">
    <property type="component" value="Unassembled WGS sequence"/>
</dbReference>
<sequence>MIENQEQKKQLDTLARLLTGISKNKKDKRERDKSVAVCYHEGKLFVASNKKKPEYAKEYLEDLQKFANNPSSSNYENLLKRAARKIHNEQNSESVLQKFQEKARECEESQQPD</sequence>
<dbReference type="EMBL" id="CAJVQB010015712">
    <property type="protein sequence ID" value="CAG8776149.1"/>
    <property type="molecule type" value="Genomic_DNA"/>
</dbReference>
<evidence type="ECO:0000313" key="2">
    <source>
        <dbReference type="EMBL" id="CAG8776149.1"/>
    </source>
</evidence>